<feature type="transmembrane region" description="Helical" evidence="1">
    <location>
        <begin position="41"/>
        <end position="60"/>
    </location>
</feature>
<evidence type="ECO:0000313" key="3">
    <source>
        <dbReference type="Proteomes" id="UP000316614"/>
    </source>
</evidence>
<evidence type="ECO:0008006" key="4">
    <source>
        <dbReference type="Google" id="ProtNLM"/>
    </source>
</evidence>
<dbReference type="KEGG" id="echi:FKX85_02750"/>
<organism evidence="2 3">
    <name type="scientific">Echinicola soli</name>
    <dbReference type="NCBI Taxonomy" id="2591634"/>
    <lineage>
        <taxon>Bacteria</taxon>
        <taxon>Pseudomonadati</taxon>
        <taxon>Bacteroidota</taxon>
        <taxon>Cytophagia</taxon>
        <taxon>Cytophagales</taxon>
        <taxon>Cyclobacteriaceae</taxon>
        <taxon>Echinicola</taxon>
    </lineage>
</organism>
<feature type="transmembrane region" description="Helical" evidence="1">
    <location>
        <begin position="98"/>
        <end position="120"/>
    </location>
</feature>
<dbReference type="RefSeq" id="WP_141613274.1">
    <property type="nucleotide sequence ID" value="NZ_CP041253.1"/>
</dbReference>
<feature type="transmembrane region" description="Helical" evidence="1">
    <location>
        <begin position="12"/>
        <end position="29"/>
    </location>
</feature>
<dbReference type="OrthoDB" id="839644at2"/>
<dbReference type="Proteomes" id="UP000316614">
    <property type="component" value="Chromosome"/>
</dbReference>
<evidence type="ECO:0000256" key="1">
    <source>
        <dbReference type="SAM" id="Phobius"/>
    </source>
</evidence>
<feature type="transmembrane region" description="Helical" evidence="1">
    <location>
        <begin position="67"/>
        <end position="92"/>
    </location>
</feature>
<keyword evidence="1" id="KW-1133">Transmembrane helix</keyword>
<keyword evidence="1" id="KW-0812">Transmembrane</keyword>
<dbReference type="EMBL" id="CP041253">
    <property type="protein sequence ID" value="QDH78012.1"/>
    <property type="molecule type" value="Genomic_DNA"/>
</dbReference>
<evidence type="ECO:0000313" key="2">
    <source>
        <dbReference type="EMBL" id="QDH78012.1"/>
    </source>
</evidence>
<dbReference type="AlphaFoldDB" id="A0A514CDW2"/>
<proteinExistence type="predicted"/>
<sequence length="128" mass="14750">MIEFIKSHIGSLILLTVFVALLTLGVQFLKPEWVHSSVWQIIIFYFGLMLVSGQLIQFLLKQSKENSVAILMGATIIRFLASLIFIAICLFTEIDNKILFFADFFIIYLLYLLFDIYSLIANLRPHSK</sequence>
<accession>A0A514CDW2</accession>
<keyword evidence="1" id="KW-0472">Membrane</keyword>
<keyword evidence="3" id="KW-1185">Reference proteome</keyword>
<reference evidence="2 3" key="1">
    <citation type="submission" date="2019-06" db="EMBL/GenBank/DDBJ databases">
        <title>Echinicola alkalisoli sp. nov. isolated from saline soil.</title>
        <authorList>
            <person name="Sun J.-Q."/>
            <person name="Xu L."/>
        </authorList>
    </citation>
    <scope>NUCLEOTIDE SEQUENCE [LARGE SCALE GENOMIC DNA]</scope>
    <source>
        <strain evidence="2 3">LN3S3</strain>
    </source>
</reference>
<name>A0A514CDW2_9BACT</name>
<gene>
    <name evidence="2" type="ORF">FKX85_02750</name>
</gene>
<protein>
    <recommendedName>
        <fullName evidence="4">ATP synthase protein I</fullName>
    </recommendedName>
</protein>